<evidence type="ECO:0000256" key="2">
    <source>
        <dbReference type="ARBA" id="ARBA00022801"/>
    </source>
</evidence>
<protein>
    <submittedName>
        <fullName evidence="4">Serine hydrolase-like protein isoform X1</fullName>
    </submittedName>
</protein>
<dbReference type="PRINTS" id="PR00111">
    <property type="entry name" value="ABHYDROLASE"/>
</dbReference>
<keyword evidence="2 4" id="KW-0378">Hydrolase</keyword>
<dbReference type="Gene3D" id="3.40.50.1820">
    <property type="entry name" value="alpha/beta hydrolase"/>
    <property type="match status" value="2"/>
</dbReference>
<dbReference type="EMBL" id="BRZM01000288">
    <property type="protein sequence ID" value="GLD69854.1"/>
    <property type="molecule type" value="Genomic_DNA"/>
</dbReference>
<dbReference type="PANTHER" id="PTHR43798:SF14">
    <property type="entry name" value="SERINE HYDROLASE-LIKE PROTEIN DDB_G0286239"/>
    <property type="match status" value="1"/>
</dbReference>
<dbReference type="InterPro" id="IPR029058">
    <property type="entry name" value="AB_hydrolase_fold"/>
</dbReference>
<dbReference type="GO" id="GO:0016787">
    <property type="term" value="F:hydrolase activity"/>
    <property type="evidence" value="ECO:0007669"/>
    <property type="project" value="UniProtKB-KW"/>
</dbReference>
<name>A0AAD3RGP7_LATJO</name>
<dbReference type="PANTHER" id="PTHR43798">
    <property type="entry name" value="MONOACYLGLYCEROL LIPASE"/>
    <property type="match status" value="1"/>
</dbReference>
<comment type="similarity">
    <text evidence="1">Belongs to the AB hydrolase superfamily.</text>
</comment>
<gene>
    <name evidence="4" type="ORF">AKAME5_002117100</name>
</gene>
<evidence type="ECO:0000313" key="5">
    <source>
        <dbReference type="Proteomes" id="UP001279410"/>
    </source>
</evidence>
<dbReference type="GO" id="GO:0016020">
    <property type="term" value="C:membrane"/>
    <property type="evidence" value="ECO:0007669"/>
    <property type="project" value="TreeGrafter"/>
</dbReference>
<dbReference type="Proteomes" id="UP001279410">
    <property type="component" value="Unassembled WGS sequence"/>
</dbReference>
<feature type="domain" description="AB hydrolase-1" evidence="3">
    <location>
        <begin position="29"/>
        <end position="137"/>
    </location>
</feature>
<organism evidence="4 5">
    <name type="scientific">Lates japonicus</name>
    <name type="common">Japanese lates</name>
    <dbReference type="NCBI Taxonomy" id="270547"/>
    <lineage>
        <taxon>Eukaryota</taxon>
        <taxon>Metazoa</taxon>
        <taxon>Chordata</taxon>
        <taxon>Craniata</taxon>
        <taxon>Vertebrata</taxon>
        <taxon>Euteleostomi</taxon>
        <taxon>Actinopterygii</taxon>
        <taxon>Neopterygii</taxon>
        <taxon>Teleostei</taxon>
        <taxon>Neoteleostei</taxon>
        <taxon>Acanthomorphata</taxon>
        <taxon>Carangaria</taxon>
        <taxon>Carangaria incertae sedis</taxon>
        <taxon>Centropomidae</taxon>
        <taxon>Lates</taxon>
    </lineage>
</organism>
<dbReference type="InterPro" id="IPR050266">
    <property type="entry name" value="AB_hydrolase_sf"/>
</dbReference>
<evidence type="ECO:0000313" key="4">
    <source>
        <dbReference type="EMBL" id="GLD69854.1"/>
    </source>
</evidence>
<dbReference type="AlphaFoldDB" id="A0AAD3RGP7"/>
<proteinExistence type="inferred from homology"/>
<evidence type="ECO:0000256" key="1">
    <source>
        <dbReference type="ARBA" id="ARBA00008645"/>
    </source>
</evidence>
<reference evidence="4" key="1">
    <citation type="submission" date="2022-08" db="EMBL/GenBank/DDBJ databases">
        <title>Genome sequencing of akame (Lates japonicus).</title>
        <authorList>
            <person name="Hashiguchi Y."/>
            <person name="Takahashi H."/>
        </authorList>
    </citation>
    <scope>NUCLEOTIDE SEQUENCE</scope>
    <source>
        <strain evidence="4">Kochi</strain>
    </source>
</reference>
<dbReference type="Pfam" id="PF00561">
    <property type="entry name" value="Abhydrolase_1"/>
    <property type="match status" value="2"/>
</dbReference>
<keyword evidence="5" id="KW-1185">Reference proteome</keyword>
<sequence>MDREVSELSVPVPWGEIRGQVWGPDHGRPVLCLHGWADNCGTFNTLIPLLPKECRYVAVDLAGHGRSSHRPPGVFYSVPAYVADVQRVIDALHLHKFSIIGHSMGADIAGMYSALYPEMVDALILLDGYGFLPTDLKEISKVMRQGMDEMIQFEKITEEERRVYTYEKAVERLLAVNPTLSEQSAHILLERGLVQVEGVKQAVSELSVPVPWGEIRGKVWGPDHGRPVLCLHGWADNCGTFNTLIPLLPKECRYVAVDLAGHGRSSHRPPGVFYSFPAYVADIRRVVDGLQWTKFSIIGHSMGGNVATLFSALFPEMVDTLILLDAYGFMPTDLKEISKVMRQGMDEMIQFEKKTEEKKRVYTYEKAVERLLAANPTLSEQSAHILLERGLVQVEGGFVFSRDLRVNFKNIVRVTVEQSLEMQSMIQASVLVVLADKGFGAPSSESNRQKITSALLQGYRDRNHMVLTVTGDHHIHLNDPEVVAPLVSDFLRTTVLSRQLQA</sequence>
<dbReference type="InterPro" id="IPR000073">
    <property type="entry name" value="AB_hydrolase_1"/>
</dbReference>
<accession>A0AAD3RGP7</accession>
<comment type="caution">
    <text evidence="4">The sequence shown here is derived from an EMBL/GenBank/DDBJ whole genome shotgun (WGS) entry which is preliminary data.</text>
</comment>
<dbReference type="SUPFAM" id="SSF53474">
    <property type="entry name" value="alpha/beta-Hydrolases"/>
    <property type="match status" value="2"/>
</dbReference>
<feature type="domain" description="AB hydrolase-1" evidence="3">
    <location>
        <begin position="227"/>
        <end position="334"/>
    </location>
</feature>
<evidence type="ECO:0000259" key="3">
    <source>
        <dbReference type="Pfam" id="PF00561"/>
    </source>
</evidence>